<keyword evidence="1 3" id="KW-0853">WD repeat</keyword>
<dbReference type="InterPro" id="IPR036322">
    <property type="entry name" value="WD40_repeat_dom_sf"/>
</dbReference>
<evidence type="ECO:0000256" key="3">
    <source>
        <dbReference type="PROSITE-ProRule" id="PRU00221"/>
    </source>
</evidence>
<organism evidence="4 5">
    <name type="scientific">Reticulomyxa filosa</name>
    <dbReference type="NCBI Taxonomy" id="46433"/>
    <lineage>
        <taxon>Eukaryota</taxon>
        <taxon>Sar</taxon>
        <taxon>Rhizaria</taxon>
        <taxon>Retaria</taxon>
        <taxon>Foraminifera</taxon>
        <taxon>Monothalamids</taxon>
        <taxon>Reticulomyxidae</taxon>
        <taxon>Reticulomyxa</taxon>
    </lineage>
</organism>
<gene>
    <name evidence="4" type="ORF">RFI_35062</name>
</gene>
<dbReference type="PROSITE" id="PS50294">
    <property type="entry name" value="WD_REPEATS_REGION"/>
    <property type="match status" value="1"/>
</dbReference>
<dbReference type="PROSITE" id="PS00678">
    <property type="entry name" value="WD_REPEATS_1"/>
    <property type="match status" value="1"/>
</dbReference>
<feature type="non-terminal residue" evidence="4">
    <location>
        <position position="1"/>
    </location>
</feature>
<dbReference type="Proteomes" id="UP000023152">
    <property type="component" value="Unassembled WGS sequence"/>
</dbReference>
<proteinExistence type="predicted"/>
<keyword evidence="2" id="KW-0677">Repeat</keyword>
<sequence>NVICSGSDDSTIRFWDIRSNKNELYMIKRDKKEDDGIFCLKFIGLKKKNETKNVTYDLKVCYEESKLILNLFDLIDHILKDVFYLTLLFKKLKNFVQFFLKNLKAQ</sequence>
<name>X6LLA9_RETFI</name>
<dbReference type="AlphaFoldDB" id="X6LLA9"/>
<keyword evidence="5" id="KW-1185">Reference proteome</keyword>
<dbReference type="PROSITE" id="PS50082">
    <property type="entry name" value="WD_REPEATS_2"/>
    <property type="match status" value="1"/>
</dbReference>
<comment type="caution">
    <text evidence="4">The sequence shown here is derived from an EMBL/GenBank/DDBJ whole genome shotgun (WGS) entry which is preliminary data.</text>
</comment>
<dbReference type="InterPro" id="IPR019775">
    <property type="entry name" value="WD40_repeat_CS"/>
</dbReference>
<dbReference type="Gene3D" id="2.130.10.10">
    <property type="entry name" value="YVTN repeat-like/Quinoprotein amine dehydrogenase"/>
    <property type="match status" value="1"/>
</dbReference>
<evidence type="ECO:0000313" key="4">
    <source>
        <dbReference type="EMBL" id="ETO02374.1"/>
    </source>
</evidence>
<evidence type="ECO:0000256" key="1">
    <source>
        <dbReference type="ARBA" id="ARBA00022574"/>
    </source>
</evidence>
<dbReference type="EMBL" id="ASPP01035938">
    <property type="protein sequence ID" value="ETO02374.1"/>
    <property type="molecule type" value="Genomic_DNA"/>
</dbReference>
<evidence type="ECO:0000256" key="2">
    <source>
        <dbReference type="ARBA" id="ARBA00022737"/>
    </source>
</evidence>
<reference evidence="4 5" key="1">
    <citation type="journal article" date="2013" name="Curr. Biol.">
        <title>The Genome of the Foraminiferan Reticulomyxa filosa.</title>
        <authorList>
            <person name="Glockner G."/>
            <person name="Hulsmann N."/>
            <person name="Schleicher M."/>
            <person name="Noegel A.A."/>
            <person name="Eichinger L."/>
            <person name="Gallinger C."/>
            <person name="Pawlowski J."/>
            <person name="Sierra R."/>
            <person name="Euteneuer U."/>
            <person name="Pillet L."/>
            <person name="Moustafa A."/>
            <person name="Platzer M."/>
            <person name="Groth M."/>
            <person name="Szafranski K."/>
            <person name="Schliwa M."/>
        </authorList>
    </citation>
    <scope>NUCLEOTIDE SEQUENCE [LARGE SCALE GENOMIC DNA]</scope>
</reference>
<evidence type="ECO:0000313" key="5">
    <source>
        <dbReference type="Proteomes" id="UP000023152"/>
    </source>
</evidence>
<dbReference type="InterPro" id="IPR001680">
    <property type="entry name" value="WD40_rpt"/>
</dbReference>
<dbReference type="InterPro" id="IPR015943">
    <property type="entry name" value="WD40/YVTN_repeat-like_dom_sf"/>
</dbReference>
<dbReference type="SUPFAM" id="SSF50978">
    <property type="entry name" value="WD40 repeat-like"/>
    <property type="match status" value="1"/>
</dbReference>
<feature type="repeat" description="WD" evidence="3">
    <location>
        <begin position="1"/>
        <end position="25"/>
    </location>
</feature>
<accession>X6LLA9</accession>
<protein>
    <submittedName>
        <fullName evidence="4">Uncharacterized protein</fullName>
    </submittedName>
</protein>